<dbReference type="EMBL" id="JACATZ010000003">
    <property type="protein sequence ID" value="NWJ48829.1"/>
    <property type="molecule type" value="Genomic_DNA"/>
</dbReference>
<evidence type="ECO:0000313" key="5">
    <source>
        <dbReference type="Proteomes" id="UP001431572"/>
    </source>
</evidence>
<name>A0A8T7M9N1_9CHLR</name>
<dbReference type="Proteomes" id="UP001431572">
    <property type="component" value="Chromosome 2"/>
</dbReference>
<gene>
    <name evidence="2" type="ORF">HXX08_23465</name>
    <name evidence="3" type="ORF">OZ401_004378</name>
</gene>
<dbReference type="Proteomes" id="UP000521676">
    <property type="component" value="Unassembled WGS sequence"/>
</dbReference>
<dbReference type="InterPro" id="IPR011335">
    <property type="entry name" value="Restrct_endonuc-II-like"/>
</dbReference>
<feature type="domain" description="Putative restriction endonuclease" evidence="1">
    <location>
        <begin position="56"/>
        <end position="204"/>
    </location>
</feature>
<proteinExistence type="predicted"/>
<keyword evidence="5" id="KW-1185">Reference proteome</keyword>
<protein>
    <submittedName>
        <fullName evidence="2">Uma2 family endonuclease</fullName>
    </submittedName>
</protein>
<dbReference type="RefSeq" id="WP_341470665.1">
    <property type="nucleotide sequence ID" value="NZ_CP128400.1"/>
</dbReference>
<dbReference type="SUPFAM" id="SSF52980">
    <property type="entry name" value="Restriction endonuclease-like"/>
    <property type="match status" value="1"/>
</dbReference>
<dbReference type="Pfam" id="PF05685">
    <property type="entry name" value="Uma2"/>
    <property type="match status" value="1"/>
</dbReference>
<accession>A0A8T7M9N1</accession>
<dbReference type="AlphaFoldDB" id="A0A8T7M9N1"/>
<keyword evidence="2" id="KW-0540">Nuclease</keyword>
<sequence length="222" mass="25255">MFSHRAIIERIWQQRRGLAHSKSAGLYARGISSGRTTRREQARFLQRTDLCDGGDSPNHSRIATNLLTELSVALRGRDCEAFNSDLKIGIATGGISKSRTKKQTTEDFITYPDCSIVCGKLEYYKGDRFTVANPTVLFEVLSPSTRNYDRSFKLEQYQKIPSLKAYVMLDSEQVRLEYYSKVGEGEWVQRILLESEDALTLQELSLSLPLHALYARVEFEGE</sequence>
<reference evidence="2 4" key="1">
    <citation type="submission" date="2020-06" db="EMBL/GenBank/DDBJ databases">
        <title>Anoxygenic phototrophic Chloroflexota member uses a Type I reaction center.</title>
        <authorList>
            <person name="Tsuji J.M."/>
            <person name="Shaw N.A."/>
            <person name="Nagashima S."/>
            <person name="Venkiteswaran J."/>
            <person name="Schiff S.L."/>
            <person name="Hanada S."/>
            <person name="Tank M."/>
            <person name="Neufeld J.D."/>
        </authorList>
    </citation>
    <scope>NUCLEOTIDE SEQUENCE [LARGE SCALE GENOMIC DNA]</scope>
    <source>
        <strain evidence="2">L227-S17</strain>
    </source>
</reference>
<dbReference type="InterPro" id="IPR008538">
    <property type="entry name" value="Uma2"/>
</dbReference>
<keyword evidence="2" id="KW-0378">Hydrolase</keyword>
<dbReference type="PANTHER" id="PTHR36558:SF1">
    <property type="entry name" value="RESTRICTION ENDONUCLEASE DOMAIN-CONTAINING PROTEIN-RELATED"/>
    <property type="match status" value="1"/>
</dbReference>
<evidence type="ECO:0000313" key="2">
    <source>
        <dbReference type="EMBL" id="NWJ48829.1"/>
    </source>
</evidence>
<dbReference type="InterPro" id="IPR012296">
    <property type="entry name" value="Nuclease_put_TT1808"/>
</dbReference>
<dbReference type="GO" id="GO:0004519">
    <property type="term" value="F:endonuclease activity"/>
    <property type="evidence" value="ECO:0007669"/>
    <property type="project" value="UniProtKB-KW"/>
</dbReference>
<reference evidence="3" key="2">
    <citation type="journal article" date="2024" name="Nature">
        <title>Anoxygenic phototroph of the Chloroflexota uses a type I reaction centre.</title>
        <authorList>
            <person name="Tsuji J.M."/>
            <person name="Shaw N.A."/>
            <person name="Nagashima S."/>
            <person name="Venkiteswaran J.J."/>
            <person name="Schiff S.L."/>
            <person name="Watanabe T."/>
            <person name="Fukui M."/>
            <person name="Hanada S."/>
            <person name="Tank M."/>
            <person name="Neufeld J.D."/>
        </authorList>
    </citation>
    <scope>NUCLEOTIDE SEQUENCE</scope>
    <source>
        <strain evidence="3">L227-S17</strain>
    </source>
</reference>
<dbReference type="CDD" id="cd06260">
    <property type="entry name" value="DUF820-like"/>
    <property type="match status" value="1"/>
</dbReference>
<keyword evidence="2" id="KW-0255">Endonuclease</keyword>
<dbReference type="EMBL" id="CP128400">
    <property type="protein sequence ID" value="WJW68761.1"/>
    <property type="molecule type" value="Genomic_DNA"/>
</dbReference>
<evidence type="ECO:0000313" key="4">
    <source>
        <dbReference type="Proteomes" id="UP000521676"/>
    </source>
</evidence>
<dbReference type="PANTHER" id="PTHR36558">
    <property type="entry name" value="GLR1098 PROTEIN"/>
    <property type="match status" value="1"/>
</dbReference>
<evidence type="ECO:0000313" key="3">
    <source>
        <dbReference type="EMBL" id="WJW68761.1"/>
    </source>
</evidence>
<evidence type="ECO:0000259" key="1">
    <source>
        <dbReference type="Pfam" id="PF05685"/>
    </source>
</evidence>
<organism evidence="2 4">
    <name type="scientific">Candidatus Chlorohelix allophototropha</name>
    <dbReference type="NCBI Taxonomy" id="3003348"/>
    <lineage>
        <taxon>Bacteria</taxon>
        <taxon>Bacillati</taxon>
        <taxon>Chloroflexota</taxon>
        <taxon>Chloroflexia</taxon>
        <taxon>Candidatus Chloroheliales</taxon>
        <taxon>Candidatus Chloroheliaceae</taxon>
        <taxon>Candidatus Chlorohelix</taxon>
    </lineage>
</organism>
<dbReference type="Gene3D" id="3.90.1570.10">
    <property type="entry name" value="tt1808, chain A"/>
    <property type="match status" value="1"/>
</dbReference>